<evidence type="ECO:0000256" key="1">
    <source>
        <dbReference type="SAM" id="Coils"/>
    </source>
</evidence>
<protein>
    <submittedName>
        <fullName evidence="3">Uncharacterized protein</fullName>
    </submittedName>
</protein>
<proteinExistence type="predicted"/>
<feature type="non-terminal residue" evidence="3">
    <location>
        <position position="1"/>
    </location>
</feature>
<comment type="caution">
    <text evidence="3">The sequence shown here is derived from an EMBL/GenBank/DDBJ whole genome shotgun (WGS) entry which is preliminary data.</text>
</comment>
<name>A0ABR2Z679_9AGAR</name>
<feature type="coiled-coil region" evidence="1">
    <location>
        <begin position="174"/>
        <end position="201"/>
    </location>
</feature>
<feature type="compositionally biased region" description="Basic and acidic residues" evidence="2">
    <location>
        <begin position="15"/>
        <end position="36"/>
    </location>
</feature>
<accession>A0ABR2Z679</accession>
<reference evidence="3 4" key="1">
    <citation type="submission" date="2024-05" db="EMBL/GenBank/DDBJ databases">
        <title>A draft genome resource for the thread blight pathogen Marasmius tenuissimus strain MS-2.</title>
        <authorList>
            <person name="Yulfo-Soto G.E."/>
            <person name="Baruah I.K."/>
            <person name="Amoako-Attah I."/>
            <person name="Bukari Y."/>
            <person name="Meinhardt L.W."/>
            <person name="Bailey B.A."/>
            <person name="Cohen S.P."/>
        </authorList>
    </citation>
    <scope>NUCLEOTIDE SEQUENCE [LARGE SCALE GENOMIC DNA]</scope>
    <source>
        <strain evidence="3 4">MS-2</strain>
    </source>
</reference>
<evidence type="ECO:0000313" key="4">
    <source>
        <dbReference type="Proteomes" id="UP001437256"/>
    </source>
</evidence>
<feature type="compositionally biased region" description="Basic and acidic residues" evidence="2">
    <location>
        <begin position="61"/>
        <end position="75"/>
    </location>
</feature>
<feature type="region of interest" description="Disordered" evidence="2">
    <location>
        <begin position="1"/>
        <end position="103"/>
    </location>
</feature>
<dbReference type="Proteomes" id="UP001437256">
    <property type="component" value="Unassembled WGS sequence"/>
</dbReference>
<gene>
    <name evidence="3" type="ORF">AAF712_016656</name>
</gene>
<keyword evidence="4" id="KW-1185">Reference proteome</keyword>
<sequence length="227" mass="25455">ESMELRSRYTSLPSEIERATANEKKKQREDSGGERLYRHKQWVRPGYQEEKTADAGGDLQEQAKDFLDDIEKVMSDKTPPVVNASPKRPSERPYSPSKAPGTLLVVEPTETKFRYCDRPDNAAESLLSELADVQKQIVQDLASERNILDQLKSLGSTPSGMTGSGSEFVIKTRLKLAEDQLEDERRRRRAAEDAITDIKRECREPFVVPGLLDAFTLLSDLSTKAGA</sequence>
<keyword evidence="1" id="KW-0175">Coiled coil</keyword>
<evidence type="ECO:0000313" key="3">
    <source>
        <dbReference type="EMBL" id="KAL0056735.1"/>
    </source>
</evidence>
<evidence type="ECO:0000256" key="2">
    <source>
        <dbReference type="SAM" id="MobiDB-lite"/>
    </source>
</evidence>
<dbReference type="EMBL" id="JBBXMP010001011">
    <property type="protein sequence ID" value="KAL0056735.1"/>
    <property type="molecule type" value="Genomic_DNA"/>
</dbReference>
<organism evidence="3 4">
    <name type="scientific">Marasmius tenuissimus</name>
    <dbReference type="NCBI Taxonomy" id="585030"/>
    <lineage>
        <taxon>Eukaryota</taxon>
        <taxon>Fungi</taxon>
        <taxon>Dikarya</taxon>
        <taxon>Basidiomycota</taxon>
        <taxon>Agaricomycotina</taxon>
        <taxon>Agaricomycetes</taxon>
        <taxon>Agaricomycetidae</taxon>
        <taxon>Agaricales</taxon>
        <taxon>Marasmiineae</taxon>
        <taxon>Marasmiaceae</taxon>
        <taxon>Marasmius</taxon>
    </lineage>
</organism>